<dbReference type="Proteomes" id="UP000564677">
    <property type="component" value="Unassembled WGS sequence"/>
</dbReference>
<protein>
    <submittedName>
        <fullName evidence="4">Acetyl esterase/lipase</fullName>
    </submittedName>
</protein>
<organism evidence="4 5">
    <name type="scientific">Sphingomonas leidyi</name>
    <dbReference type="NCBI Taxonomy" id="68569"/>
    <lineage>
        <taxon>Bacteria</taxon>
        <taxon>Pseudomonadati</taxon>
        <taxon>Pseudomonadota</taxon>
        <taxon>Alphaproteobacteria</taxon>
        <taxon>Sphingomonadales</taxon>
        <taxon>Sphingomonadaceae</taxon>
        <taxon>Sphingomonas</taxon>
    </lineage>
</organism>
<evidence type="ECO:0000259" key="3">
    <source>
        <dbReference type="Pfam" id="PF01738"/>
    </source>
</evidence>
<proteinExistence type="predicted"/>
<evidence type="ECO:0000256" key="1">
    <source>
        <dbReference type="ARBA" id="ARBA00022801"/>
    </source>
</evidence>
<reference evidence="4 5" key="1">
    <citation type="submission" date="2020-03" db="EMBL/GenBank/DDBJ databases">
        <title>Genomic Encyclopedia of Type Strains, Phase IV (KMG-IV): sequencing the most valuable type-strain genomes for metagenomic binning, comparative biology and taxonomic classification.</title>
        <authorList>
            <person name="Goeker M."/>
        </authorList>
    </citation>
    <scope>NUCLEOTIDE SEQUENCE [LARGE SCALE GENOMIC DNA]</scope>
    <source>
        <strain evidence="4 5">DSM 4733</strain>
    </source>
</reference>
<dbReference type="PANTHER" id="PTHR48081:SF6">
    <property type="entry name" value="PEPTIDASE S9 PROLYL OLIGOPEPTIDASE CATALYTIC DOMAIN-CONTAINING PROTEIN"/>
    <property type="match status" value="1"/>
</dbReference>
<dbReference type="SUPFAM" id="SSF53474">
    <property type="entry name" value="alpha/beta-Hydrolases"/>
    <property type="match status" value="1"/>
</dbReference>
<dbReference type="InterPro" id="IPR029058">
    <property type="entry name" value="AB_hydrolase_fold"/>
</dbReference>
<keyword evidence="1" id="KW-0378">Hydrolase</keyword>
<dbReference type="GO" id="GO:0016787">
    <property type="term" value="F:hydrolase activity"/>
    <property type="evidence" value="ECO:0007669"/>
    <property type="project" value="UniProtKB-KW"/>
</dbReference>
<dbReference type="Gene3D" id="3.40.50.1820">
    <property type="entry name" value="alpha/beta hydrolase"/>
    <property type="match status" value="1"/>
</dbReference>
<accession>A0A7X5V2L5</accession>
<dbReference type="InterPro" id="IPR050300">
    <property type="entry name" value="GDXG_lipolytic_enzyme"/>
</dbReference>
<name>A0A7X5V2L5_9SPHN</name>
<dbReference type="RefSeq" id="WP_167300585.1">
    <property type="nucleotide sequence ID" value="NZ_CP170557.1"/>
</dbReference>
<evidence type="ECO:0000256" key="2">
    <source>
        <dbReference type="SAM" id="SignalP"/>
    </source>
</evidence>
<dbReference type="AlphaFoldDB" id="A0A7X5V2L5"/>
<sequence>MRTLFRILAPFALFAGSVTAHAQEAIRLWPNGAPGSMGPMQAETTADKKPYGLITRNVSEPTLTVFRPDPKIANGTAVIVAPGGGFHLLSIGNEGDGVARWLNSQGITAFVLRYRLLPTGDDFGMVMIRRLMNFKSLEAAIVPLRPLATADGEEAMRYVRANAARFGVKQNRIGMMGFSAGGAVTMWTVLGAKPASRPDFIVAMYPGLVGNPLTVPAKAPPLLAMVAEDDPIVRPEAGRLVDAWKAAGADATLVTFPKGGHGFGITKSGKASDAWPEHAQKWFQAKGLLNK</sequence>
<dbReference type="PANTHER" id="PTHR48081">
    <property type="entry name" value="AB HYDROLASE SUPERFAMILY PROTEIN C4A8.06C"/>
    <property type="match status" value="1"/>
</dbReference>
<feature type="domain" description="Dienelactone hydrolase" evidence="3">
    <location>
        <begin position="161"/>
        <end position="275"/>
    </location>
</feature>
<dbReference type="EMBL" id="JAASQV010000003">
    <property type="protein sequence ID" value="NIJ66211.1"/>
    <property type="molecule type" value="Genomic_DNA"/>
</dbReference>
<comment type="caution">
    <text evidence="4">The sequence shown here is derived from an EMBL/GenBank/DDBJ whole genome shotgun (WGS) entry which is preliminary data.</text>
</comment>
<feature type="signal peptide" evidence="2">
    <location>
        <begin position="1"/>
        <end position="22"/>
    </location>
</feature>
<gene>
    <name evidence="4" type="ORF">FHR20_003184</name>
</gene>
<evidence type="ECO:0000313" key="5">
    <source>
        <dbReference type="Proteomes" id="UP000564677"/>
    </source>
</evidence>
<keyword evidence="5" id="KW-1185">Reference proteome</keyword>
<dbReference type="InterPro" id="IPR002925">
    <property type="entry name" value="Dienelactn_hydro"/>
</dbReference>
<dbReference type="Pfam" id="PF01738">
    <property type="entry name" value="DLH"/>
    <property type="match status" value="1"/>
</dbReference>
<keyword evidence="2" id="KW-0732">Signal</keyword>
<feature type="chain" id="PRO_5030593828" evidence="2">
    <location>
        <begin position="23"/>
        <end position="291"/>
    </location>
</feature>
<evidence type="ECO:0000313" key="4">
    <source>
        <dbReference type="EMBL" id="NIJ66211.1"/>
    </source>
</evidence>